<dbReference type="OrthoDB" id="5653038at2"/>
<name>A0A3S0XU37_9GAMM</name>
<evidence type="ECO:0000313" key="3">
    <source>
        <dbReference type="EMBL" id="RUQ89987.1"/>
    </source>
</evidence>
<sequence>MKLVALSEKSQELIGSIRQQTISDSETQQDFFQPFGSKEKIFRHELVAWLKTSPQYPVTLRYKMESLRAALLEDLHGSFLENEEIDNTNELPAPWYNKVQFVALLIAGTVLAICEGFDGIAAILGMFEAVPSSVIFIAGLAFSFLSVVVFYGFDLLAISSNLGVKLQESSQLIDVFLRQIEQIKLLRKKIDEYYPKVEQLSGEDALNELNSLKEMIAMLKHRYKSMDEAREIYETRLHAPHIRIMKLVIAAVTGVLFFGGGFFAGQSLAMAIAGFFVASVAPTFWPILLVSVAVGLAALYTYWFIERPGLENLVGRWFGLDQEKIDALADEAIIAHQLAKLEKLERKLDQQINHCQEVSTLKQTIQTLTPTETPLLQSGNEQRGSNVIPLSPRLKGAGFFTPLPNQEKTAQEDLSAIKTLQ</sequence>
<keyword evidence="2" id="KW-0812">Transmembrane</keyword>
<organism evidence="3 4">
    <name type="scientific">Legionella septentrionalis</name>
    <dbReference type="NCBI Taxonomy" id="2498109"/>
    <lineage>
        <taxon>Bacteria</taxon>
        <taxon>Pseudomonadati</taxon>
        <taxon>Pseudomonadota</taxon>
        <taxon>Gammaproteobacteria</taxon>
        <taxon>Legionellales</taxon>
        <taxon>Legionellaceae</taxon>
        <taxon>Legionella</taxon>
    </lineage>
</organism>
<evidence type="ECO:0000256" key="2">
    <source>
        <dbReference type="SAM" id="Phobius"/>
    </source>
</evidence>
<dbReference type="Proteomes" id="UP000288012">
    <property type="component" value="Unassembled WGS sequence"/>
</dbReference>
<evidence type="ECO:0008006" key="5">
    <source>
        <dbReference type="Google" id="ProtNLM"/>
    </source>
</evidence>
<feature type="transmembrane region" description="Helical" evidence="2">
    <location>
        <begin position="101"/>
        <end position="127"/>
    </location>
</feature>
<feature type="transmembrane region" description="Helical" evidence="2">
    <location>
        <begin position="284"/>
        <end position="305"/>
    </location>
</feature>
<dbReference type="RefSeq" id="WP_126953407.1">
    <property type="nucleotide sequence ID" value="NZ_RZGR01000005.1"/>
</dbReference>
<gene>
    <name evidence="3" type="ORF">EKM59_02235</name>
</gene>
<comment type="caution">
    <text evidence="3">The sequence shown here is derived from an EMBL/GenBank/DDBJ whole genome shotgun (WGS) entry which is preliminary data.</text>
</comment>
<protein>
    <recommendedName>
        <fullName evidence="5">Coiled-coil protein</fullName>
    </recommendedName>
</protein>
<feature type="coiled-coil region" evidence="1">
    <location>
        <begin position="334"/>
        <end position="361"/>
    </location>
</feature>
<accession>A0A3S0XU37</accession>
<dbReference type="AlphaFoldDB" id="A0A3S0XU37"/>
<keyword evidence="2" id="KW-1133">Transmembrane helix</keyword>
<evidence type="ECO:0000256" key="1">
    <source>
        <dbReference type="SAM" id="Coils"/>
    </source>
</evidence>
<keyword evidence="4" id="KW-1185">Reference proteome</keyword>
<keyword evidence="1" id="KW-0175">Coiled coil</keyword>
<feature type="coiled-coil region" evidence="1">
    <location>
        <begin position="202"/>
        <end position="229"/>
    </location>
</feature>
<dbReference type="EMBL" id="RZGR01000005">
    <property type="protein sequence ID" value="RUQ89987.1"/>
    <property type="molecule type" value="Genomic_DNA"/>
</dbReference>
<feature type="transmembrane region" description="Helical" evidence="2">
    <location>
        <begin position="247"/>
        <end position="278"/>
    </location>
</feature>
<keyword evidence="2" id="KW-0472">Membrane</keyword>
<feature type="transmembrane region" description="Helical" evidence="2">
    <location>
        <begin position="133"/>
        <end position="153"/>
    </location>
</feature>
<evidence type="ECO:0000313" key="4">
    <source>
        <dbReference type="Proteomes" id="UP000288012"/>
    </source>
</evidence>
<reference evidence="3 4" key="1">
    <citation type="submission" date="2018-12" db="EMBL/GenBank/DDBJ databases">
        <title>Legionella sp,whole genome shotgun sequence.</title>
        <authorList>
            <person name="Wu H."/>
        </authorList>
    </citation>
    <scope>NUCLEOTIDE SEQUENCE [LARGE SCALE GENOMIC DNA]</scope>
    <source>
        <strain evidence="4">km714</strain>
    </source>
</reference>
<proteinExistence type="predicted"/>